<dbReference type="InterPro" id="IPR035070">
    <property type="entry name" value="Streptogrisin_prodomain"/>
</dbReference>
<dbReference type="Gene3D" id="3.30.300.50">
    <property type="match status" value="1"/>
</dbReference>
<reference evidence="2 3" key="1">
    <citation type="submission" date="2023-11" db="EMBL/GenBank/DDBJ databases">
        <authorList>
            <person name="Val-Calvo J."/>
            <person name="Scortti M."/>
            <person name="Vazquez-Boland J."/>
        </authorList>
    </citation>
    <scope>NUCLEOTIDE SEQUENCE [LARGE SCALE GENOMIC DNA]</scope>
    <source>
        <strain evidence="2 3">PAM 2766</strain>
    </source>
</reference>
<evidence type="ECO:0000313" key="3">
    <source>
        <dbReference type="Proteomes" id="UP001629745"/>
    </source>
</evidence>
<organism evidence="2 3">
    <name type="scientific">Rhodococcus parequi</name>
    <dbReference type="NCBI Taxonomy" id="3137122"/>
    <lineage>
        <taxon>Bacteria</taxon>
        <taxon>Bacillati</taxon>
        <taxon>Actinomycetota</taxon>
        <taxon>Actinomycetes</taxon>
        <taxon>Mycobacteriales</taxon>
        <taxon>Nocardiaceae</taxon>
        <taxon>Rhodococcus</taxon>
    </lineage>
</organism>
<accession>A0ABW9FLG8</accession>
<evidence type="ECO:0000256" key="1">
    <source>
        <dbReference type="SAM" id="SignalP"/>
    </source>
</evidence>
<gene>
    <name evidence="2" type="ORF">ABEU20_004743</name>
</gene>
<protein>
    <submittedName>
        <fullName evidence="2">S1 family peptidase</fullName>
    </submittedName>
</protein>
<keyword evidence="3" id="KW-1185">Reference proteome</keyword>
<dbReference type="InterPro" id="IPR043504">
    <property type="entry name" value="Peptidase_S1_PA_chymotrypsin"/>
</dbReference>
<feature type="signal peptide" evidence="1">
    <location>
        <begin position="1"/>
        <end position="38"/>
    </location>
</feature>
<comment type="caution">
    <text evidence="2">The sequence shown here is derived from an EMBL/GenBank/DDBJ whole genome shotgun (WGS) entry which is preliminary data.</text>
</comment>
<dbReference type="Gene3D" id="2.40.10.10">
    <property type="entry name" value="Trypsin-like serine proteases"/>
    <property type="match status" value="2"/>
</dbReference>
<evidence type="ECO:0000313" key="2">
    <source>
        <dbReference type="EMBL" id="MFM1726119.1"/>
    </source>
</evidence>
<keyword evidence="1" id="KW-0732">Signal</keyword>
<dbReference type="CDD" id="cd21112">
    <property type="entry name" value="alphaLP-like"/>
    <property type="match status" value="1"/>
</dbReference>
<dbReference type="EMBL" id="JBDLNV010000008">
    <property type="protein sequence ID" value="MFM1726119.1"/>
    <property type="molecule type" value="Genomic_DNA"/>
</dbReference>
<dbReference type="InterPro" id="IPR009003">
    <property type="entry name" value="Peptidase_S1_PA"/>
</dbReference>
<dbReference type="Proteomes" id="UP001629745">
    <property type="component" value="Unassembled WGS sequence"/>
</dbReference>
<dbReference type="SUPFAM" id="SSF50494">
    <property type="entry name" value="Trypsin-like serine proteases"/>
    <property type="match status" value="1"/>
</dbReference>
<dbReference type="RefSeq" id="WP_420166561.1">
    <property type="nucleotide sequence ID" value="NZ_JBDLNV010000008.1"/>
</dbReference>
<name>A0ABW9FLG8_9NOCA</name>
<proteinExistence type="predicted"/>
<feature type="chain" id="PRO_5045695874" evidence="1">
    <location>
        <begin position="39"/>
        <end position="459"/>
    </location>
</feature>
<sequence>MRIPLAPRAAVHSFARRVAVVGSSALLVLVPFSASAQAEPAAAPGSQVSQLSADELPADLVEAITRDLKISPQEYLDRAARAQELVSYADDFRAERPDEFAGAWMGLDGHPVVSVTTAEAALTAAKDGYRTQMAAVSSQGLEKSLADFNHWVTELPREISSQIGRATVDVLNNQIVVDVANSPVGRALDLPTLLANIKVQVQSFGPVPVASGPLGGDTYITSPQRLADTPEGGISVCSFGFNGIDRGGNAVNISAGHCDPAPGRNVGVFLPNRADVPASLEVGRFARSEVGDVDGLDYSLIRLNDAGVRAGLDRPVVRGAGGSALTITGTAVPIVGAPICKSGQTSSFTCGIVTAERVEALLAVAPNDVRVVRGFSGTACTLGGDSGGAIVTGTLALGITSGSNSTDAPSCGDANLVYAFNGGASNFGIPIQSILDSANATSGGGLGAGLTVRTGTADH</sequence>